<keyword evidence="3" id="KW-1185">Reference proteome</keyword>
<name>A0ABP9E2Y3_9ACTN</name>
<feature type="transmembrane region" description="Helical" evidence="1">
    <location>
        <begin position="48"/>
        <end position="77"/>
    </location>
</feature>
<comment type="caution">
    <text evidence="2">The sequence shown here is derived from an EMBL/GenBank/DDBJ whole genome shotgun (WGS) entry which is preliminary data.</text>
</comment>
<dbReference type="RefSeq" id="WP_345699262.1">
    <property type="nucleotide sequence ID" value="NZ_BAABIS010000001.1"/>
</dbReference>
<keyword evidence="1" id="KW-0472">Membrane</keyword>
<feature type="transmembrane region" description="Helical" evidence="1">
    <location>
        <begin position="227"/>
        <end position="245"/>
    </location>
</feature>
<evidence type="ECO:0008006" key="4">
    <source>
        <dbReference type="Google" id="ProtNLM"/>
    </source>
</evidence>
<evidence type="ECO:0000313" key="3">
    <source>
        <dbReference type="Proteomes" id="UP001501752"/>
    </source>
</evidence>
<feature type="transmembrane region" description="Helical" evidence="1">
    <location>
        <begin position="97"/>
        <end position="121"/>
    </location>
</feature>
<keyword evidence="1" id="KW-0812">Transmembrane</keyword>
<organism evidence="2 3">
    <name type="scientific">Kitasatospora terrestris</name>
    <dbReference type="NCBI Taxonomy" id="258051"/>
    <lineage>
        <taxon>Bacteria</taxon>
        <taxon>Bacillati</taxon>
        <taxon>Actinomycetota</taxon>
        <taxon>Actinomycetes</taxon>
        <taxon>Kitasatosporales</taxon>
        <taxon>Streptomycetaceae</taxon>
        <taxon>Kitasatospora</taxon>
    </lineage>
</organism>
<sequence length="310" mass="30568">MRVLAYELRRLRGLRSTWLILGAVLLADAAVAAVLARQLPDGELSVAAAVRCVAAVVPLLPLPVAALGAGALGALSYGHEVRYPGLAASRVSFGRRIGLVGGKLAVIGAVSALLAAVSLAVDAVVVRFAALPDGVDGSAVFDGLAAFRPGAAAAAAAGSAAVGATAAAGTAPGSGPVAASVTDGAAGTLLAEGSAGRPLLAFVVMVVLGGCAGLLLTSVVRSAAAGLLALCALPALLEPTAGLVLRQGGLEWPVWARELMPFQYGLDWVRGTPGAVATAGPEPLLLAALLAPVVLLLAAGVLVQFRRRAL</sequence>
<reference evidence="3" key="1">
    <citation type="journal article" date="2019" name="Int. J. Syst. Evol. Microbiol.">
        <title>The Global Catalogue of Microorganisms (GCM) 10K type strain sequencing project: providing services to taxonomists for standard genome sequencing and annotation.</title>
        <authorList>
            <consortium name="The Broad Institute Genomics Platform"/>
            <consortium name="The Broad Institute Genome Sequencing Center for Infectious Disease"/>
            <person name="Wu L."/>
            <person name="Ma J."/>
        </authorList>
    </citation>
    <scope>NUCLEOTIDE SEQUENCE [LARGE SCALE GENOMIC DNA]</scope>
    <source>
        <strain evidence="3">JCM 13006</strain>
    </source>
</reference>
<dbReference type="Proteomes" id="UP001501752">
    <property type="component" value="Unassembled WGS sequence"/>
</dbReference>
<feature type="transmembrane region" description="Helical" evidence="1">
    <location>
        <begin position="284"/>
        <end position="305"/>
    </location>
</feature>
<evidence type="ECO:0000256" key="1">
    <source>
        <dbReference type="SAM" id="Phobius"/>
    </source>
</evidence>
<accession>A0ABP9E2Y3</accession>
<keyword evidence="1" id="KW-1133">Transmembrane helix</keyword>
<gene>
    <name evidence="2" type="ORF">GCM10023235_51780</name>
</gene>
<protein>
    <recommendedName>
        <fullName evidence="4">ABC transporter permease</fullName>
    </recommendedName>
</protein>
<evidence type="ECO:0000313" key="2">
    <source>
        <dbReference type="EMBL" id="GAA4866931.1"/>
    </source>
</evidence>
<proteinExistence type="predicted"/>
<dbReference type="EMBL" id="BAABIS010000001">
    <property type="protein sequence ID" value="GAA4866931.1"/>
    <property type="molecule type" value="Genomic_DNA"/>
</dbReference>
<feature type="transmembrane region" description="Helical" evidence="1">
    <location>
        <begin position="199"/>
        <end position="220"/>
    </location>
</feature>